<evidence type="ECO:0000256" key="1">
    <source>
        <dbReference type="ARBA" id="ARBA00008467"/>
    </source>
</evidence>
<sequence>MNATRTASERSDAASLVADAATRAVGAAVVTGIGAVAPGGIGTEEVWAAAIEGRMSIGPLTRLPENDYPLRVAGEVREFEAKGRVPSRLSVETDRWTHLSLVAAEMALADAEADLDSLPADEMAVVTASSSGGTEFGQREIERLWSSGPSHVGAYQSIAWFYAASTGQISIRHGMKGPCGVICTEEAGGLDALAQARRNLRDGARLVVTGGTDASLCPYGVVAQLSNGLLSTESDPQRAYQPFSVEAGGYVPGEGGAMVVVEDEQGADERGAPRRYGEIAGYGASFDPPPGSGRPPTLRAAIDRALADAAITAADVDVVFADALGVPEADRLESEAIGAVFGERGVPVTAPKAGTGRLYAGGGALDVMLALLSIRDGVIPATPGSAELADDCPIDLVRGGPRERTVRTALVLARGHGGFNSALVVRARR</sequence>
<keyword evidence="2 4" id="KW-0808">Transferase</keyword>
<dbReference type="AlphaFoldDB" id="A0A939P5G1"/>
<dbReference type="Proteomes" id="UP000669179">
    <property type="component" value="Unassembled WGS sequence"/>
</dbReference>
<dbReference type="PANTHER" id="PTHR11712:SF322">
    <property type="entry name" value="POLYKETIDE BETA-KETOACYL SYNTHASE 2-RELATED"/>
    <property type="match status" value="1"/>
</dbReference>
<dbReference type="InterPro" id="IPR014031">
    <property type="entry name" value="Ketoacyl_synth_C"/>
</dbReference>
<proteinExistence type="inferred from homology"/>
<dbReference type="PROSITE" id="PS52004">
    <property type="entry name" value="KS3_2"/>
    <property type="match status" value="1"/>
</dbReference>
<evidence type="ECO:0000256" key="3">
    <source>
        <dbReference type="ARBA" id="ARBA00023315"/>
    </source>
</evidence>
<dbReference type="GO" id="GO:0004315">
    <property type="term" value="F:3-oxoacyl-[acyl-carrier-protein] synthase activity"/>
    <property type="evidence" value="ECO:0007669"/>
    <property type="project" value="TreeGrafter"/>
</dbReference>
<reference evidence="6" key="1">
    <citation type="submission" date="2021-03" db="EMBL/GenBank/DDBJ databases">
        <authorList>
            <person name="Kanchanasin P."/>
            <person name="Saeng-In P."/>
            <person name="Phongsopitanun W."/>
            <person name="Yuki M."/>
            <person name="Kudo T."/>
            <person name="Ohkuma M."/>
            <person name="Tanasupawat S."/>
        </authorList>
    </citation>
    <scope>NUCLEOTIDE SEQUENCE</scope>
    <source>
        <strain evidence="6">GKU 128</strain>
    </source>
</reference>
<dbReference type="EMBL" id="JAGEOJ010000001">
    <property type="protein sequence ID" value="MBO2445586.1"/>
    <property type="molecule type" value="Genomic_DNA"/>
</dbReference>
<keyword evidence="3" id="KW-0012">Acyltransferase</keyword>
<evidence type="ECO:0000259" key="5">
    <source>
        <dbReference type="PROSITE" id="PS52004"/>
    </source>
</evidence>
<dbReference type="Pfam" id="PF02801">
    <property type="entry name" value="Ketoacyl-synt_C"/>
    <property type="match status" value="1"/>
</dbReference>
<accession>A0A939P5G1</accession>
<dbReference type="GO" id="GO:0006633">
    <property type="term" value="P:fatty acid biosynthetic process"/>
    <property type="evidence" value="ECO:0007669"/>
    <property type="project" value="TreeGrafter"/>
</dbReference>
<evidence type="ECO:0000256" key="2">
    <source>
        <dbReference type="ARBA" id="ARBA00022679"/>
    </source>
</evidence>
<gene>
    <name evidence="6" type="ORF">J4573_00635</name>
</gene>
<evidence type="ECO:0000313" key="7">
    <source>
        <dbReference type="Proteomes" id="UP000669179"/>
    </source>
</evidence>
<dbReference type="CDD" id="cd00832">
    <property type="entry name" value="CLF"/>
    <property type="match status" value="1"/>
</dbReference>
<dbReference type="PANTHER" id="PTHR11712">
    <property type="entry name" value="POLYKETIDE SYNTHASE-RELATED"/>
    <property type="match status" value="1"/>
</dbReference>
<dbReference type="Pfam" id="PF00109">
    <property type="entry name" value="ketoacyl-synt"/>
    <property type="match status" value="1"/>
</dbReference>
<dbReference type="InterPro" id="IPR000794">
    <property type="entry name" value="Beta-ketoacyl_synthase"/>
</dbReference>
<organism evidence="6 7">
    <name type="scientific">Actinomadura barringtoniae</name>
    <dbReference type="NCBI Taxonomy" id="1427535"/>
    <lineage>
        <taxon>Bacteria</taxon>
        <taxon>Bacillati</taxon>
        <taxon>Actinomycetota</taxon>
        <taxon>Actinomycetes</taxon>
        <taxon>Streptosporangiales</taxon>
        <taxon>Thermomonosporaceae</taxon>
        <taxon>Actinomadura</taxon>
    </lineage>
</organism>
<protein>
    <submittedName>
        <fullName evidence="6">Ketosynthase chain-length factor</fullName>
    </submittedName>
</protein>
<dbReference type="InterPro" id="IPR020841">
    <property type="entry name" value="PKS_Beta-ketoAc_synthase_dom"/>
</dbReference>
<name>A0A939P5G1_9ACTN</name>
<dbReference type="InterPro" id="IPR014030">
    <property type="entry name" value="Ketoacyl_synth_N"/>
</dbReference>
<dbReference type="Gene3D" id="3.40.47.10">
    <property type="match status" value="2"/>
</dbReference>
<dbReference type="RefSeq" id="WP_208253201.1">
    <property type="nucleotide sequence ID" value="NZ_JAGEOJ010000001.1"/>
</dbReference>
<keyword evidence="7" id="KW-1185">Reference proteome</keyword>
<dbReference type="InterPro" id="IPR016039">
    <property type="entry name" value="Thiolase-like"/>
</dbReference>
<dbReference type="SUPFAM" id="SSF53901">
    <property type="entry name" value="Thiolase-like"/>
    <property type="match status" value="2"/>
</dbReference>
<evidence type="ECO:0000256" key="4">
    <source>
        <dbReference type="RuleBase" id="RU003694"/>
    </source>
</evidence>
<feature type="domain" description="Ketosynthase family 3 (KS3)" evidence="5">
    <location>
        <begin position="25"/>
        <end position="427"/>
    </location>
</feature>
<comment type="caution">
    <text evidence="6">The sequence shown here is derived from an EMBL/GenBank/DDBJ whole genome shotgun (WGS) entry which is preliminary data.</text>
</comment>
<evidence type="ECO:0000313" key="6">
    <source>
        <dbReference type="EMBL" id="MBO2445586.1"/>
    </source>
</evidence>
<comment type="similarity">
    <text evidence="1 4">Belongs to the thiolase-like superfamily. Beta-ketoacyl-ACP synthases family.</text>
</comment>